<keyword evidence="14" id="KW-1185">Reference proteome</keyword>
<evidence type="ECO:0000313" key="13">
    <source>
        <dbReference type="EnsemblMetazoa" id="XP_030831140"/>
    </source>
</evidence>
<dbReference type="GO" id="GO:0032979">
    <property type="term" value="P:protein insertion into mitochondrial inner membrane from matrix"/>
    <property type="evidence" value="ECO:0000318"/>
    <property type="project" value="GO_Central"/>
</dbReference>
<evidence type="ECO:0000256" key="8">
    <source>
        <dbReference type="ARBA" id="ARBA00023136"/>
    </source>
</evidence>
<keyword evidence="5" id="KW-0809">Transit peptide</keyword>
<dbReference type="RefSeq" id="XP_030831140.1">
    <property type="nucleotide sequence ID" value="XM_030975280.1"/>
</dbReference>
<dbReference type="CTD" id="5018"/>
<evidence type="ECO:0000256" key="1">
    <source>
        <dbReference type="ARBA" id="ARBA00004448"/>
    </source>
</evidence>
<comment type="similarity">
    <text evidence="2 9">Belongs to the OXA1/ALB3/YidC family.</text>
</comment>
<keyword evidence="8 11" id="KW-0472">Membrane</keyword>
<keyword evidence="3 9" id="KW-0812">Transmembrane</keyword>
<dbReference type="GeneID" id="585330"/>
<evidence type="ECO:0000256" key="3">
    <source>
        <dbReference type="ARBA" id="ARBA00022692"/>
    </source>
</evidence>
<evidence type="ECO:0000256" key="5">
    <source>
        <dbReference type="ARBA" id="ARBA00022946"/>
    </source>
</evidence>
<dbReference type="GO" id="GO:0005743">
    <property type="term" value="C:mitochondrial inner membrane"/>
    <property type="evidence" value="ECO:0000318"/>
    <property type="project" value="GO_Central"/>
</dbReference>
<evidence type="ECO:0000256" key="11">
    <source>
        <dbReference type="SAM" id="Phobius"/>
    </source>
</evidence>
<feature type="domain" description="Membrane insertase YidC/Oxa/ALB C-terminal" evidence="12">
    <location>
        <begin position="167"/>
        <end position="357"/>
    </location>
</feature>
<dbReference type="AlphaFoldDB" id="A0A7M7N7D9"/>
<evidence type="ECO:0000256" key="2">
    <source>
        <dbReference type="ARBA" id="ARBA00009877"/>
    </source>
</evidence>
<sequence>MAALMLNKRASLLVIARCFHRQETMQLARPSHIVKLYSTHSCRHSMQRLHRVVGCNTSSLVAGRRLGIVSLPDLVTGRRWNSSETGFTEPLTQIGSTAGVENLVDPAAAAETLIDPAAIGSIASTAQDILQPVGEVPFTELGLAGYTPIGFLQSGLEMLHVSAGLPWWASIVVGTLIVRACVFPLMLKNMKYTIRLNNCMPIFQKISKEMNDAKACGDQFEMTRKSMELQQFMKKNDVNPLKSFAGILLQAPIFISFFIGLRRMATLPVESMQTGGLWWFTDLTTSDPYYALPVIASLSMFLVMELGGEAGVSNAQAQKMRNVLRVMPFVVLPFIASLPKAVFCYWLTSNFFSVFQVGLLKIPAVRTAFNIPEKVTHDPKDLPKKEGFFKGLKKGFNSAQTNYDVEQTQKLHLKKLKEAGTGPVPQTFTFDPTRQQSSSSQQQAPPKQIRKKIR</sequence>
<organism evidence="13 14">
    <name type="scientific">Strongylocentrotus purpuratus</name>
    <name type="common">Purple sea urchin</name>
    <dbReference type="NCBI Taxonomy" id="7668"/>
    <lineage>
        <taxon>Eukaryota</taxon>
        <taxon>Metazoa</taxon>
        <taxon>Echinodermata</taxon>
        <taxon>Eleutherozoa</taxon>
        <taxon>Echinozoa</taxon>
        <taxon>Echinoidea</taxon>
        <taxon>Euechinoidea</taxon>
        <taxon>Echinacea</taxon>
        <taxon>Camarodonta</taxon>
        <taxon>Echinidea</taxon>
        <taxon>Strongylocentrotidae</taxon>
        <taxon>Strongylocentrotus</taxon>
    </lineage>
</organism>
<feature type="region of interest" description="Disordered" evidence="10">
    <location>
        <begin position="417"/>
        <end position="454"/>
    </location>
</feature>
<dbReference type="KEGG" id="spu:585330"/>
<evidence type="ECO:0000256" key="9">
    <source>
        <dbReference type="RuleBase" id="RU003945"/>
    </source>
</evidence>
<dbReference type="InParanoid" id="A0A7M7N7D9"/>
<evidence type="ECO:0000313" key="14">
    <source>
        <dbReference type="Proteomes" id="UP000007110"/>
    </source>
</evidence>
<dbReference type="InterPro" id="IPR001708">
    <property type="entry name" value="YidC/ALB3/OXA1/COX18"/>
</dbReference>
<feature type="transmembrane region" description="Helical" evidence="11">
    <location>
        <begin position="329"/>
        <end position="348"/>
    </location>
</feature>
<protein>
    <recommendedName>
        <fullName evidence="12">Membrane insertase YidC/Oxa/ALB C-terminal domain-containing protein</fullName>
    </recommendedName>
</protein>
<dbReference type="OMA" id="GWKNAQT"/>
<feature type="transmembrane region" description="Helical" evidence="11">
    <location>
        <begin position="289"/>
        <end position="308"/>
    </location>
</feature>
<dbReference type="Pfam" id="PF02096">
    <property type="entry name" value="60KD_IMP"/>
    <property type="match status" value="1"/>
</dbReference>
<dbReference type="EnsemblMetazoa" id="XM_030975280">
    <property type="protein sequence ID" value="XP_030831140"/>
    <property type="gene ID" value="LOC585330"/>
</dbReference>
<dbReference type="Proteomes" id="UP000007110">
    <property type="component" value="Unassembled WGS sequence"/>
</dbReference>
<accession>A0A7M7N7D9</accession>
<dbReference type="FunCoup" id="A0A7M7N7D9">
    <property type="interactions" value="1318"/>
</dbReference>
<dbReference type="NCBIfam" id="TIGR03592">
    <property type="entry name" value="yidC_oxa1_cterm"/>
    <property type="match status" value="1"/>
</dbReference>
<reference evidence="13" key="2">
    <citation type="submission" date="2021-01" db="UniProtKB">
        <authorList>
            <consortium name="EnsemblMetazoa"/>
        </authorList>
    </citation>
    <scope>IDENTIFICATION</scope>
</reference>
<evidence type="ECO:0000256" key="4">
    <source>
        <dbReference type="ARBA" id="ARBA00022792"/>
    </source>
</evidence>
<reference evidence="14" key="1">
    <citation type="submission" date="2015-02" db="EMBL/GenBank/DDBJ databases">
        <title>Genome sequencing for Strongylocentrotus purpuratus.</title>
        <authorList>
            <person name="Murali S."/>
            <person name="Liu Y."/>
            <person name="Vee V."/>
            <person name="English A."/>
            <person name="Wang M."/>
            <person name="Skinner E."/>
            <person name="Han Y."/>
            <person name="Muzny D.M."/>
            <person name="Worley K.C."/>
            <person name="Gibbs R.A."/>
        </authorList>
    </citation>
    <scope>NUCLEOTIDE SEQUENCE</scope>
</reference>
<feature type="transmembrane region" description="Helical" evidence="11">
    <location>
        <begin position="167"/>
        <end position="187"/>
    </location>
</feature>
<proteinExistence type="inferred from homology"/>
<dbReference type="GO" id="GO:0032977">
    <property type="term" value="F:membrane insertase activity"/>
    <property type="evidence" value="ECO:0000318"/>
    <property type="project" value="GO_Central"/>
</dbReference>
<evidence type="ECO:0000259" key="12">
    <source>
        <dbReference type="Pfam" id="PF02096"/>
    </source>
</evidence>
<dbReference type="CDD" id="cd20069">
    <property type="entry name" value="5TM_Oxa1-like"/>
    <property type="match status" value="1"/>
</dbReference>
<evidence type="ECO:0000256" key="10">
    <source>
        <dbReference type="SAM" id="MobiDB-lite"/>
    </source>
</evidence>
<evidence type="ECO:0000256" key="7">
    <source>
        <dbReference type="ARBA" id="ARBA00023128"/>
    </source>
</evidence>
<comment type="subcellular location">
    <subcellularLocation>
        <location evidence="9">Membrane</location>
        <topology evidence="9">Multi-pass membrane protein</topology>
    </subcellularLocation>
    <subcellularLocation>
        <location evidence="1">Mitochondrion inner membrane</location>
        <topology evidence="1">Multi-pass membrane protein</topology>
    </subcellularLocation>
</comment>
<keyword evidence="6 11" id="KW-1133">Transmembrane helix</keyword>
<keyword evidence="4" id="KW-0999">Mitochondrion inner membrane</keyword>
<feature type="transmembrane region" description="Helical" evidence="11">
    <location>
        <begin position="243"/>
        <end position="261"/>
    </location>
</feature>
<evidence type="ECO:0000256" key="6">
    <source>
        <dbReference type="ARBA" id="ARBA00022989"/>
    </source>
</evidence>
<dbReference type="OrthoDB" id="2148490at2759"/>
<dbReference type="PANTHER" id="PTHR12428">
    <property type="entry name" value="OXA1"/>
    <property type="match status" value="1"/>
</dbReference>
<dbReference type="PANTHER" id="PTHR12428:SF66">
    <property type="entry name" value="MITOCHONDRIAL INNER MEMBRANE PROTEIN OXA1L"/>
    <property type="match status" value="1"/>
</dbReference>
<name>A0A7M7N7D9_STRPU</name>
<dbReference type="InterPro" id="IPR028055">
    <property type="entry name" value="YidC/Oxa/ALB_C"/>
</dbReference>
<feature type="compositionally biased region" description="Polar residues" evidence="10">
    <location>
        <begin position="424"/>
        <end position="434"/>
    </location>
</feature>
<keyword evidence="7" id="KW-0496">Mitochondrion</keyword>